<proteinExistence type="predicted"/>
<name>A0ABM8NGL4_9BURK</name>
<sequence length="61" mass="6518">MKSKVHFLSLGLLIAGLPALANTVADNIAWSARPVAVTSTQPECTAYSAGRSQMRTTQQTR</sequence>
<protein>
    <submittedName>
        <fullName evidence="2">Uncharacterized protein</fullName>
    </submittedName>
</protein>
<dbReference type="RefSeq" id="WP_201641736.1">
    <property type="nucleotide sequence ID" value="NZ_CAJHCP010000003.1"/>
</dbReference>
<comment type="caution">
    <text evidence="2">The sequence shown here is derived from an EMBL/GenBank/DDBJ whole genome shotgun (WGS) entry which is preliminary data.</text>
</comment>
<feature type="chain" id="PRO_5046293564" evidence="1">
    <location>
        <begin position="22"/>
        <end position="61"/>
    </location>
</feature>
<dbReference type="Proteomes" id="UP000598032">
    <property type="component" value="Unassembled WGS sequence"/>
</dbReference>
<gene>
    <name evidence="2" type="ORF">LMG28140_01602</name>
</gene>
<dbReference type="EMBL" id="CAJHCP010000003">
    <property type="protein sequence ID" value="CAD6524359.1"/>
    <property type="molecule type" value="Genomic_DNA"/>
</dbReference>
<accession>A0ABM8NGL4</accession>
<reference evidence="2 3" key="1">
    <citation type="submission" date="2020-10" db="EMBL/GenBank/DDBJ databases">
        <authorList>
            <person name="Peeters C."/>
        </authorList>
    </citation>
    <scope>NUCLEOTIDE SEQUENCE [LARGE SCALE GENOMIC DNA]</scope>
    <source>
        <strain evidence="2 3">LMG 28140</strain>
    </source>
</reference>
<evidence type="ECO:0000313" key="2">
    <source>
        <dbReference type="EMBL" id="CAD6524359.1"/>
    </source>
</evidence>
<keyword evidence="1" id="KW-0732">Signal</keyword>
<feature type="signal peptide" evidence="1">
    <location>
        <begin position="1"/>
        <end position="21"/>
    </location>
</feature>
<keyword evidence="3" id="KW-1185">Reference proteome</keyword>
<evidence type="ECO:0000256" key="1">
    <source>
        <dbReference type="SAM" id="SignalP"/>
    </source>
</evidence>
<organism evidence="2 3">
    <name type="scientific">Paraburkholderia metrosideri</name>
    <dbReference type="NCBI Taxonomy" id="580937"/>
    <lineage>
        <taxon>Bacteria</taxon>
        <taxon>Pseudomonadati</taxon>
        <taxon>Pseudomonadota</taxon>
        <taxon>Betaproteobacteria</taxon>
        <taxon>Burkholderiales</taxon>
        <taxon>Burkholderiaceae</taxon>
        <taxon>Paraburkholderia</taxon>
    </lineage>
</organism>
<evidence type="ECO:0000313" key="3">
    <source>
        <dbReference type="Proteomes" id="UP000598032"/>
    </source>
</evidence>